<dbReference type="InterPro" id="IPR051357">
    <property type="entry name" value="H3K9_HMTase_SUVAR3-9"/>
</dbReference>
<dbReference type="AlphaFoldDB" id="A0A314UF23"/>
<protein>
    <recommendedName>
        <fullName evidence="4">YDG domain-containing protein</fullName>
    </recommendedName>
</protein>
<accession>A0A314UF23</accession>
<dbReference type="PANTHER" id="PTHR45660:SF3">
    <property type="entry name" value="HISTONE-LYSINE N-METHYLTRANSFERASE FAMILY MEMBER SUVH9"/>
    <property type="match status" value="1"/>
</dbReference>
<dbReference type="SMART" id="SM00466">
    <property type="entry name" value="SRA"/>
    <property type="match status" value="1"/>
</dbReference>
<sequence>MSQLQPALSFRVARDDEDAGDVIIYTGHGGQDKFNRQCAHQKLEGGNLALERSMHYGIEVRVIRGIKFKAVFQSGQGTGCDCVDGCSGNCFCAMKNGGEFAYDQNGFLLKASLWFLNVGPSAVAPTLSESCHTKRVEK</sequence>
<evidence type="ECO:0000256" key="2">
    <source>
        <dbReference type="ARBA" id="ARBA00023242"/>
    </source>
</evidence>
<dbReference type="SUPFAM" id="SSF88697">
    <property type="entry name" value="PUA domain-like"/>
    <property type="match status" value="1"/>
</dbReference>
<dbReference type="PROSITE" id="PS51015">
    <property type="entry name" value="YDG"/>
    <property type="match status" value="1"/>
</dbReference>
<keyword evidence="6" id="KW-1185">Reference proteome</keyword>
<evidence type="ECO:0000256" key="3">
    <source>
        <dbReference type="PROSITE-ProRule" id="PRU00358"/>
    </source>
</evidence>
<organism evidence="5 6">
    <name type="scientific">Prunus yedoensis var. nudiflora</name>
    <dbReference type="NCBI Taxonomy" id="2094558"/>
    <lineage>
        <taxon>Eukaryota</taxon>
        <taxon>Viridiplantae</taxon>
        <taxon>Streptophyta</taxon>
        <taxon>Embryophyta</taxon>
        <taxon>Tracheophyta</taxon>
        <taxon>Spermatophyta</taxon>
        <taxon>Magnoliopsida</taxon>
        <taxon>eudicotyledons</taxon>
        <taxon>Gunneridae</taxon>
        <taxon>Pentapetalae</taxon>
        <taxon>rosids</taxon>
        <taxon>fabids</taxon>
        <taxon>Rosales</taxon>
        <taxon>Rosaceae</taxon>
        <taxon>Amygdaloideae</taxon>
        <taxon>Amygdaleae</taxon>
        <taxon>Prunus</taxon>
    </lineage>
</organism>
<evidence type="ECO:0000256" key="1">
    <source>
        <dbReference type="ARBA" id="ARBA00004584"/>
    </source>
</evidence>
<comment type="caution">
    <text evidence="5">The sequence shown here is derived from an EMBL/GenBank/DDBJ whole genome shotgun (WGS) entry which is preliminary data.</text>
</comment>
<dbReference type="GO" id="GO:0042054">
    <property type="term" value="F:histone methyltransferase activity"/>
    <property type="evidence" value="ECO:0007669"/>
    <property type="project" value="TreeGrafter"/>
</dbReference>
<dbReference type="OrthoDB" id="1751253at2759"/>
<dbReference type="InterPro" id="IPR003105">
    <property type="entry name" value="SRA_YDG"/>
</dbReference>
<dbReference type="Pfam" id="PF02182">
    <property type="entry name" value="SAD_SRA"/>
    <property type="match status" value="1"/>
</dbReference>
<dbReference type="InterPro" id="IPR015947">
    <property type="entry name" value="PUA-like_sf"/>
</dbReference>
<dbReference type="PANTHER" id="PTHR45660">
    <property type="entry name" value="HISTONE-LYSINE N-METHYLTRANSFERASE SETMAR"/>
    <property type="match status" value="1"/>
</dbReference>
<name>A0A314UF23_PRUYE</name>
<evidence type="ECO:0000313" key="5">
    <source>
        <dbReference type="EMBL" id="PQM36103.1"/>
    </source>
</evidence>
<feature type="domain" description="YDG" evidence="4">
    <location>
        <begin position="1"/>
        <end position="111"/>
    </location>
</feature>
<keyword evidence="2 3" id="KW-0539">Nucleus</keyword>
<comment type="subcellular location">
    <subcellularLocation>
        <location evidence="1">Chromosome</location>
        <location evidence="1">Centromere</location>
    </subcellularLocation>
    <subcellularLocation>
        <location evidence="3">Nucleus</location>
    </subcellularLocation>
</comment>
<reference evidence="5 6" key="1">
    <citation type="submission" date="2018-02" db="EMBL/GenBank/DDBJ databases">
        <title>Draft genome of wild Prunus yedoensis var. nudiflora.</title>
        <authorList>
            <person name="Baek S."/>
            <person name="Kim J.-H."/>
            <person name="Choi K."/>
            <person name="Kim G.-B."/>
            <person name="Cho A."/>
            <person name="Jang H."/>
            <person name="Shin C.-H."/>
            <person name="Yu H.-J."/>
            <person name="Mun J.-H."/>
        </authorList>
    </citation>
    <scope>NUCLEOTIDE SEQUENCE [LARGE SCALE GENOMIC DNA]</scope>
    <source>
        <strain evidence="6">cv. Jeju island</strain>
        <tissue evidence="5">Leaf</tissue>
    </source>
</reference>
<dbReference type="Gene3D" id="2.30.280.10">
    <property type="entry name" value="SRA-YDG"/>
    <property type="match status" value="1"/>
</dbReference>
<evidence type="ECO:0000313" key="6">
    <source>
        <dbReference type="Proteomes" id="UP000250321"/>
    </source>
</evidence>
<dbReference type="GO" id="GO:0005634">
    <property type="term" value="C:nucleus"/>
    <property type="evidence" value="ECO:0007669"/>
    <property type="project" value="UniProtKB-SubCell"/>
</dbReference>
<dbReference type="GO" id="GO:0003690">
    <property type="term" value="F:double-stranded DNA binding"/>
    <property type="evidence" value="ECO:0007669"/>
    <property type="project" value="TreeGrafter"/>
</dbReference>
<gene>
    <name evidence="5" type="ORF">Pyn_29464</name>
</gene>
<dbReference type="InterPro" id="IPR036987">
    <property type="entry name" value="SRA-YDG_sf"/>
</dbReference>
<dbReference type="EMBL" id="PJQY01003583">
    <property type="protein sequence ID" value="PQM36103.1"/>
    <property type="molecule type" value="Genomic_DNA"/>
</dbReference>
<dbReference type="Proteomes" id="UP000250321">
    <property type="component" value="Unassembled WGS sequence"/>
</dbReference>
<proteinExistence type="predicted"/>
<dbReference type="GO" id="GO:0000775">
    <property type="term" value="C:chromosome, centromeric region"/>
    <property type="evidence" value="ECO:0007669"/>
    <property type="project" value="UniProtKB-SubCell"/>
</dbReference>
<dbReference type="STRING" id="2094558.A0A314UF23"/>
<evidence type="ECO:0000259" key="4">
    <source>
        <dbReference type="PROSITE" id="PS51015"/>
    </source>
</evidence>